<dbReference type="PRINTS" id="PR00476">
    <property type="entry name" value="PHFRCTKINASE"/>
</dbReference>
<name>A0ABP0N622_9DINO</name>
<dbReference type="SUPFAM" id="SSF53784">
    <property type="entry name" value="Phosphofructokinase"/>
    <property type="match status" value="1"/>
</dbReference>
<keyword evidence="5" id="KW-0460">Magnesium</keyword>
<dbReference type="Pfam" id="PF00365">
    <property type="entry name" value="PFK"/>
    <property type="match status" value="1"/>
</dbReference>
<keyword evidence="8" id="KW-1185">Reference proteome</keyword>
<sequence length="337" mass="36719">EYGVRHILGITAGYNGLSDPAKHPPVELTEKMVRDIHMKGGSIIKAARGGFDAEKICDNLDRLGINMLFLVGGDGTQFAGNLLYEAARKRQLPVSIVGIPKSIDNDVVLFDRTFGFESAVAKASEVIRNAWVEASSCERGVGIVKLMGRDSGFVAMHAATAADVVDLCMIPEVKVEMKDVLAHVDRTLAQKGYMVIAVAEGAGQEHVSTGEKDATGHTVYGDIGVFLRDTLNKHLKPSGGRTFYIDPSYIIRSVPINPNDHIYCVRLANDAVHTAMRGYTGVCVGAMHNVISMLPCRIHFRLMDNDGQQALKPLHIFALFLLRSLPTSLRRRVVLPG</sequence>
<proteinExistence type="predicted"/>
<comment type="caution">
    <text evidence="7">The sequence shown here is derived from an EMBL/GenBank/DDBJ whole genome shotgun (WGS) entry which is preliminary data.</text>
</comment>
<organism evidence="7 8">
    <name type="scientific">Durusdinium trenchii</name>
    <dbReference type="NCBI Taxonomy" id="1381693"/>
    <lineage>
        <taxon>Eukaryota</taxon>
        <taxon>Sar</taxon>
        <taxon>Alveolata</taxon>
        <taxon>Dinophyceae</taxon>
        <taxon>Suessiales</taxon>
        <taxon>Symbiodiniaceae</taxon>
        <taxon>Durusdinium</taxon>
    </lineage>
</organism>
<accession>A0ABP0N622</accession>
<dbReference type="InterPro" id="IPR000023">
    <property type="entry name" value="Phosphofructokinase_dom"/>
</dbReference>
<evidence type="ECO:0000313" key="8">
    <source>
        <dbReference type="Proteomes" id="UP001642464"/>
    </source>
</evidence>
<evidence type="ECO:0000256" key="4">
    <source>
        <dbReference type="ARBA" id="ARBA00022777"/>
    </source>
</evidence>
<gene>
    <name evidence="7" type="ORF">SCF082_LOCUS31417</name>
</gene>
<evidence type="ECO:0000256" key="2">
    <source>
        <dbReference type="ARBA" id="ARBA00022679"/>
    </source>
</evidence>
<evidence type="ECO:0000256" key="1">
    <source>
        <dbReference type="ARBA" id="ARBA00001946"/>
    </source>
</evidence>
<keyword evidence="3" id="KW-0479">Metal-binding</keyword>
<keyword evidence="4" id="KW-0418">Kinase</keyword>
<dbReference type="InterPro" id="IPR050929">
    <property type="entry name" value="PFKA"/>
</dbReference>
<reference evidence="7 8" key="1">
    <citation type="submission" date="2024-02" db="EMBL/GenBank/DDBJ databases">
        <authorList>
            <person name="Chen Y."/>
            <person name="Shah S."/>
            <person name="Dougan E. K."/>
            <person name="Thang M."/>
            <person name="Chan C."/>
        </authorList>
    </citation>
    <scope>NUCLEOTIDE SEQUENCE [LARGE SCALE GENOMIC DNA]</scope>
</reference>
<dbReference type="PANTHER" id="PTHR45770">
    <property type="entry name" value="ATP-DEPENDENT 6-PHOSPHOFRUCTOKINASE 1"/>
    <property type="match status" value="1"/>
</dbReference>
<protein>
    <recommendedName>
        <fullName evidence="6">Phosphofructokinase domain-containing protein</fullName>
    </recommendedName>
</protein>
<evidence type="ECO:0000313" key="7">
    <source>
        <dbReference type="EMBL" id="CAK9059233.1"/>
    </source>
</evidence>
<dbReference type="InterPro" id="IPR022953">
    <property type="entry name" value="ATP_PFK"/>
</dbReference>
<keyword evidence="2" id="KW-0808">Transferase</keyword>
<comment type="cofactor">
    <cofactor evidence="1">
        <name>Mg(2+)</name>
        <dbReference type="ChEBI" id="CHEBI:18420"/>
    </cofactor>
</comment>
<dbReference type="EMBL" id="CAXAMM010026591">
    <property type="protein sequence ID" value="CAK9059233.1"/>
    <property type="molecule type" value="Genomic_DNA"/>
</dbReference>
<feature type="non-terminal residue" evidence="7">
    <location>
        <position position="1"/>
    </location>
</feature>
<dbReference type="Proteomes" id="UP001642464">
    <property type="component" value="Unassembled WGS sequence"/>
</dbReference>
<feature type="domain" description="Phosphofructokinase" evidence="6">
    <location>
        <begin position="6"/>
        <end position="273"/>
    </location>
</feature>
<evidence type="ECO:0000256" key="3">
    <source>
        <dbReference type="ARBA" id="ARBA00022723"/>
    </source>
</evidence>
<dbReference type="InterPro" id="IPR035966">
    <property type="entry name" value="PKF_sf"/>
</dbReference>
<dbReference type="Gene3D" id="3.40.50.460">
    <property type="entry name" value="Phosphofructokinase domain"/>
    <property type="match status" value="1"/>
</dbReference>
<evidence type="ECO:0000256" key="5">
    <source>
        <dbReference type="ARBA" id="ARBA00022842"/>
    </source>
</evidence>
<evidence type="ECO:0000259" key="6">
    <source>
        <dbReference type="Pfam" id="PF00365"/>
    </source>
</evidence>